<feature type="compositionally biased region" description="Low complexity" evidence="6">
    <location>
        <begin position="17"/>
        <end position="30"/>
    </location>
</feature>
<keyword evidence="2" id="KW-0479">Metal-binding</keyword>
<evidence type="ECO:0000256" key="5">
    <source>
        <dbReference type="ARBA" id="ARBA00023242"/>
    </source>
</evidence>
<dbReference type="PANTHER" id="PTHR46481:SF10">
    <property type="entry name" value="ZINC FINGER BED DOMAIN-CONTAINING PROTEIN 39"/>
    <property type="match status" value="1"/>
</dbReference>
<gene>
    <name evidence="7" type="ORF">BBO_09587</name>
</gene>
<keyword evidence="3" id="KW-0863">Zinc-finger</keyword>
<dbReference type="GO" id="GO:0005634">
    <property type="term" value="C:nucleus"/>
    <property type="evidence" value="ECO:0007669"/>
    <property type="project" value="UniProtKB-SubCell"/>
</dbReference>
<evidence type="ECO:0000313" key="8">
    <source>
        <dbReference type="Proteomes" id="UP000076863"/>
    </source>
</evidence>
<dbReference type="PANTHER" id="PTHR46481">
    <property type="entry name" value="ZINC FINGER BED DOMAIN-CONTAINING PROTEIN 4"/>
    <property type="match status" value="1"/>
</dbReference>
<organism evidence="7 8">
    <name type="scientific">Beauveria brongniartii RCEF 3172</name>
    <dbReference type="NCBI Taxonomy" id="1081107"/>
    <lineage>
        <taxon>Eukaryota</taxon>
        <taxon>Fungi</taxon>
        <taxon>Dikarya</taxon>
        <taxon>Ascomycota</taxon>
        <taxon>Pezizomycotina</taxon>
        <taxon>Sordariomycetes</taxon>
        <taxon>Hypocreomycetidae</taxon>
        <taxon>Hypocreales</taxon>
        <taxon>Cordycipitaceae</taxon>
        <taxon>Beauveria</taxon>
        <taxon>Beauveria brongniartii</taxon>
    </lineage>
</organism>
<evidence type="ECO:0000256" key="3">
    <source>
        <dbReference type="ARBA" id="ARBA00022771"/>
    </source>
</evidence>
<dbReference type="Proteomes" id="UP000076863">
    <property type="component" value="Unassembled WGS sequence"/>
</dbReference>
<dbReference type="AlphaFoldDB" id="A0A167VFK3"/>
<comment type="caution">
    <text evidence="7">The sequence shown here is derived from an EMBL/GenBank/DDBJ whole genome shotgun (WGS) entry which is preliminary data.</text>
</comment>
<keyword evidence="5" id="KW-0539">Nucleus</keyword>
<dbReference type="GO" id="GO:0008270">
    <property type="term" value="F:zinc ion binding"/>
    <property type="evidence" value="ECO:0007669"/>
    <property type="project" value="UniProtKB-KW"/>
</dbReference>
<accession>A0A167VFK3</accession>
<keyword evidence="4" id="KW-0862">Zinc</keyword>
<dbReference type="InterPro" id="IPR012337">
    <property type="entry name" value="RNaseH-like_sf"/>
</dbReference>
<evidence type="ECO:0000256" key="6">
    <source>
        <dbReference type="SAM" id="MobiDB-lite"/>
    </source>
</evidence>
<evidence type="ECO:0000256" key="2">
    <source>
        <dbReference type="ARBA" id="ARBA00022723"/>
    </source>
</evidence>
<protein>
    <submittedName>
        <fullName evidence="7">Transposase-like protein</fullName>
    </submittedName>
</protein>
<dbReference type="EMBL" id="AZHA01000177">
    <property type="protein sequence ID" value="KZZ87459.1"/>
    <property type="molecule type" value="Genomic_DNA"/>
</dbReference>
<comment type="subcellular location">
    <subcellularLocation>
        <location evidence="1">Nucleus</location>
    </subcellularLocation>
</comment>
<dbReference type="SUPFAM" id="SSF53098">
    <property type="entry name" value="Ribonuclease H-like"/>
    <property type="match status" value="1"/>
</dbReference>
<reference evidence="7 8" key="1">
    <citation type="journal article" date="2016" name="Genome Biol. Evol.">
        <title>Divergent and convergent evolution of fungal pathogenicity.</title>
        <authorList>
            <person name="Shang Y."/>
            <person name="Xiao G."/>
            <person name="Zheng P."/>
            <person name="Cen K."/>
            <person name="Zhan S."/>
            <person name="Wang C."/>
        </authorList>
    </citation>
    <scope>NUCLEOTIDE SEQUENCE [LARGE SCALE GENOMIC DNA]</scope>
    <source>
        <strain evidence="7 8">RCEF 3172</strain>
    </source>
</reference>
<keyword evidence="8" id="KW-1185">Reference proteome</keyword>
<dbReference type="OrthoDB" id="5231930at2759"/>
<name>A0A167VFK3_9HYPO</name>
<evidence type="ECO:0000313" key="7">
    <source>
        <dbReference type="EMBL" id="KZZ87459.1"/>
    </source>
</evidence>
<evidence type="ECO:0000256" key="1">
    <source>
        <dbReference type="ARBA" id="ARBA00004123"/>
    </source>
</evidence>
<evidence type="ECO:0000256" key="4">
    <source>
        <dbReference type="ARBA" id="ARBA00022833"/>
    </source>
</evidence>
<sequence length="287" mass="31932">MSLHAFWGASRLSNTRSSSVTSRTSARQATDPNVPIRSTEATPDLEQTLHRSTCPPHSLSFRIDWSVLRRHDGTVLKGIHQLFAAESTTAAIQHLVEFHKVKRLSILAADDDDTEPGSAAAFQLVMPFNEEEYKQKLIDWVITLRLSYREVTNEATTELLTYGKPSLARLLPTHHSTLSQWVKDSLAARLPFVIKLVQSALSDINLSIDGWRAHNRREYVAICAHFVDSDGSPRTLLLGFPRRYGGHTGDDLAALVKPVILQYGIGEKLGFFVMDNAADNGKCLESL</sequence>
<proteinExistence type="predicted"/>
<dbReference type="InterPro" id="IPR052035">
    <property type="entry name" value="ZnF_BED_domain_contain"/>
</dbReference>
<feature type="region of interest" description="Disordered" evidence="6">
    <location>
        <begin position="17"/>
        <end position="41"/>
    </location>
</feature>